<evidence type="ECO:0000256" key="1">
    <source>
        <dbReference type="ARBA" id="ARBA00004479"/>
    </source>
</evidence>
<feature type="domain" description="Vacuolar sorting receptor thioredoxin-like" evidence="11">
    <location>
        <begin position="46"/>
        <end position="249"/>
    </location>
</feature>
<dbReference type="GO" id="GO:0016020">
    <property type="term" value="C:membrane"/>
    <property type="evidence" value="ECO:0007669"/>
    <property type="project" value="UniProtKB-SubCell"/>
</dbReference>
<keyword evidence="2 10" id="KW-0812">Transmembrane</keyword>
<keyword evidence="4" id="KW-0677">Repeat</keyword>
<dbReference type="EMBL" id="HBIA01015900">
    <property type="protein sequence ID" value="CAE0236124.1"/>
    <property type="molecule type" value="Transcribed_RNA"/>
</dbReference>
<gene>
    <name evidence="12" type="ORF">SRAS04492_LOCUS7931</name>
</gene>
<keyword evidence="5 10" id="KW-1133">Transmembrane helix</keyword>
<keyword evidence="7" id="KW-0325">Glycoprotein</keyword>
<sequence>MLISKKDGDKLKKFLLTSGDTKRKQATLRAEFLVESLSDNSVYSQLWYTSSDLKSLDFIKSFSEYAEPILEKKLIFEPKFVSWSCPHCESDFKRKNCVSNGKYCALQHDDNLDLDGREIIEENLRQHCLFWMEEEAYGTHDFSKKTRKSPKSLFFEYVKRAVQVCRNRITKECSMEIAEGLDIDFELVDDCVKATFEDPNDIERSNNNLLDSFAQDWMILGSHFYPAIVINDKTFRGRLTPFNAFEAICASYRDEPRECRKWQQFEGIPLPVGQSTGINQKTLFLIVVGLVLTNSLIILVYRKYLQREMEKDMKIQVSSAVSQYIALSQIPELNEASQSQSQQPKAGDPTSSAEISHQI</sequence>
<evidence type="ECO:0000256" key="9">
    <source>
        <dbReference type="SAM" id="MobiDB-lite"/>
    </source>
</evidence>
<keyword evidence="6 10" id="KW-0472">Membrane</keyword>
<evidence type="ECO:0000313" key="12">
    <source>
        <dbReference type="EMBL" id="CAE0236124.1"/>
    </source>
</evidence>
<dbReference type="Pfam" id="PF25011">
    <property type="entry name" value="VSR_TRX"/>
    <property type="match status" value="1"/>
</dbReference>
<evidence type="ECO:0000256" key="5">
    <source>
        <dbReference type="ARBA" id="ARBA00022989"/>
    </source>
</evidence>
<dbReference type="AlphaFoldDB" id="A0A7S3CSQ3"/>
<protein>
    <recommendedName>
        <fullName evidence="11">Vacuolar sorting receptor thioredoxin-like domain-containing protein</fullName>
    </recommendedName>
</protein>
<evidence type="ECO:0000256" key="7">
    <source>
        <dbReference type="ARBA" id="ARBA00023180"/>
    </source>
</evidence>
<evidence type="ECO:0000256" key="10">
    <source>
        <dbReference type="SAM" id="Phobius"/>
    </source>
</evidence>
<organism evidence="12">
    <name type="scientific">Strombidium rassoulzadegani</name>
    <dbReference type="NCBI Taxonomy" id="1082188"/>
    <lineage>
        <taxon>Eukaryota</taxon>
        <taxon>Sar</taxon>
        <taxon>Alveolata</taxon>
        <taxon>Ciliophora</taxon>
        <taxon>Intramacronucleata</taxon>
        <taxon>Spirotrichea</taxon>
        <taxon>Oligotrichia</taxon>
        <taxon>Strombidiidae</taxon>
        <taxon>Strombidium</taxon>
    </lineage>
</organism>
<dbReference type="InterPro" id="IPR056858">
    <property type="entry name" value="VSR_TRX"/>
</dbReference>
<proteinExistence type="predicted"/>
<feature type="region of interest" description="Disordered" evidence="9">
    <location>
        <begin position="335"/>
        <end position="359"/>
    </location>
</feature>
<evidence type="ECO:0000256" key="4">
    <source>
        <dbReference type="ARBA" id="ARBA00022737"/>
    </source>
</evidence>
<evidence type="ECO:0000256" key="6">
    <source>
        <dbReference type="ARBA" id="ARBA00023136"/>
    </source>
</evidence>
<evidence type="ECO:0000256" key="3">
    <source>
        <dbReference type="ARBA" id="ARBA00022729"/>
    </source>
</evidence>
<dbReference type="GO" id="GO:0012505">
    <property type="term" value="C:endomembrane system"/>
    <property type="evidence" value="ECO:0007669"/>
    <property type="project" value="UniProtKB-SubCell"/>
</dbReference>
<keyword evidence="3" id="KW-0732">Signal</keyword>
<name>A0A7S3CSQ3_9SPIT</name>
<dbReference type="PANTHER" id="PTHR22702:SF1">
    <property type="entry name" value="PROTEASE-ASSOCIATED DOMAIN-CONTAINING PROTEIN 1"/>
    <property type="match status" value="1"/>
</dbReference>
<evidence type="ECO:0000256" key="2">
    <source>
        <dbReference type="ARBA" id="ARBA00022692"/>
    </source>
</evidence>
<evidence type="ECO:0000256" key="8">
    <source>
        <dbReference type="ARBA" id="ARBA00037847"/>
    </source>
</evidence>
<feature type="transmembrane region" description="Helical" evidence="10">
    <location>
        <begin position="283"/>
        <end position="301"/>
    </location>
</feature>
<evidence type="ECO:0000259" key="11">
    <source>
        <dbReference type="Pfam" id="PF25011"/>
    </source>
</evidence>
<reference evidence="12" key="1">
    <citation type="submission" date="2021-01" db="EMBL/GenBank/DDBJ databases">
        <authorList>
            <person name="Corre E."/>
            <person name="Pelletier E."/>
            <person name="Niang G."/>
            <person name="Scheremetjew M."/>
            <person name="Finn R."/>
            <person name="Kale V."/>
            <person name="Holt S."/>
            <person name="Cochrane G."/>
            <person name="Meng A."/>
            <person name="Brown T."/>
            <person name="Cohen L."/>
        </authorList>
    </citation>
    <scope>NUCLEOTIDE SEQUENCE</scope>
    <source>
        <strain evidence="12">Ras09</strain>
    </source>
</reference>
<dbReference type="PANTHER" id="PTHR22702">
    <property type="entry name" value="PROTEASE-ASSOCIATED DOMAIN-CONTAINING PROTEIN"/>
    <property type="match status" value="1"/>
</dbReference>
<comment type="subcellular location">
    <subcellularLocation>
        <location evidence="8">Endomembrane system</location>
        <topology evidence="8">Single-pass membrane protein</topology>
    </subcellularLocation>
    <subcellularLocation>
        <location evidence="1">Membrane</location>
        <topology evidence="1">Single-pass type I membrane protein</topology>
    </subcellularLocation>
</comment>
<accession>A0A7S3CSQ3</accession>